<dbReference type="EMBL" id="CAADFX010000023">
    <property type="protein sequence ID" value="VFK54455.1"/>
    <property type="molecule type" value="Genomic_DNA"/>
</dbReference>
<dbReference type="AlphaFoldDB" id="A0A450ZKV9"/>
<accession>A0A450ZKV9</accession>
<keyword evidence="1" id="KW-0732">Signal</keyword>
<reference evidence="2" key="1">
    <citation type="submission" date="2019-02" db="EMBL/GenBank/DDBJ databases">
        <authorList>
            <person name="Gruber-Vodicka R. H."/>
            <person name="Seah K. B. B."/>
        </authorList>
    </citation>
    <scope>NUCLEOTIDE SEQUENCE</scope>
    <source>
        <strain evidence="2">BECK_BY1</strain>
    </source>
</reference>
<protein>
    <submittedName>
        <fullName evidence="2">Uncharacterized protein</fullName>
    </submittedName>
</protein>
<evidence type="ECO:0000256" key="1">
    <source>
        <dbReference type="SAM" id="SignalP"/>
    </source>
</evidence>
<sequence>MIKKYLFIIFACIVASNVYAYGSNEMPRTGCPIYDRSIQSEATDQAVRADGASLILAGSCTSRCERGRRHCGGKQECWDEYYNCMDEC</sequence>
<feature type="signal peptide" evidence="1">
    <location>
        <begin position="1"/>
        <end position="20"/>
    </location>
</feature>
<proteinExistence type="predicted"/>
<name>A0A450ZKV9_9GAMM</name>
<evidence type="ECO:0000313" key="2">
    <source>
        <dbReference type="EMBL" id="VFK54455.1"/>
    </source>
</evidence>
<gene>
    <name evidence="2" type="ORF">BECKTUN1418D_GA0071000_102316</name>
</gene>
<feature type="chain" id="PRO_5019524758" evidence="1">
    <location>
        <begin position="21"/>
        <end position="88"/>
    </location>
</feature>
<organism evidence="2">
    <name type="scientific">Candidatus Kentrum sp. TUN</name>
    <dbReference type="NCBI Taxonomy" id="2126343"/>
    <lineage>
        <taxon>Bacteria</taxon>
        <taxon>Pseudomonadati</taxon>
        <taxon>Pseudomonadota</taxon>
        <taxon>Gammaproteobacteria</taxon>
        <taxon>Candidatus Kentrum</taxon>
    </lineage>
</organism>